<comment type="similarity">
    <text evidence="1">Belongs to the LytR/CpsA/Psr (LCP) family.</text>
</comment>
<sequence length="372" mass="39958">MAKGKSQKTKTPMGVKNGLLLALSIMMIVSSVLLAGYTSVMNWTPLAEVVESTNEDGTVVQTSSAVIDEEIKTPVSQQNQVVNFLVAGIDYNTTDASAGVSRGKLTDVIMVVQIDLGAGTVQALQIPRDTWVGTNVSSTGKINAVYGSRNIDGLAEVIYDRFSLPIDHYVTVDMDGFIKIVDAMGGVPVTIEESFTLEGVSFSPGEHVLSGIEAEKFVRERHSRSGGDIGRINAQRQFLAGLFSKMKSLSGSELASLSGVVMENVSTDLSVGTALSLVQEILKMDTDNMSFYMVPGQTATAYNGQSIWSVHKEELADLLNEHFRPYSDDVPASELSVEEVANTVDYYDDNSATVTDLLGGNDEEEEEVSDAA</sequence>
<dbReference type="Gene3D" id="3.40.630.190">
    <property type="entry name" value="LCP protein"/>
    <property type="match status" value="1"/>
</dbReference>
<dbReference type="PANTHER" id="PTHR33392:SF6">
    <property type="entry name" value="POLYISOPRENYL-TEICHOIC ACID--PEPTIDOGLYCAN TEICHOIC ACID TRANSFERASE TAGU"/>
    <property type="match status" value="1"/>
</dbReference>
<dbReference type="EMBL" id="DVLW01000229">
    <property type="protein sequence ID" value="HIT95185.1"/>
    <property type="molecule type" value="Genomic_DNA"/>
</dbReference>
<dbReference type="PANTHER" id="PTHR33392">
    <property type="entry name" value="POLYISOPRENYL-TEICHOIC ACID--PEPTIDOGLYCAN TEICHOIC ACID TRANSFERASE TAGU"/>
    <property type="match status" value="1"/>
</dbReference>
<reference evidence="3" key="1">
    <citation type="submission" date="2020-10" db="EMBL/GenBank/DDBJ databases">
        <authorList>
            <person name="Gilroy R."/>
        </authorList>
    </citation>
    <scope>NUCLEOTIDE SEQUENCE</scope>
    <source>
        <strain evidence="3">ChiBcec7-5410</strain>
    </source>
</reference>
<dbReference type="Pfam" id="PF03816">
    <property type="entry name" value="LytR_cpsA_psr"/>
    <property type="match status" value="1"/>
</dbReference>
<name>A0A9D1KSH5_9FIRM</name>
<accession>A0A9D1KSH5</accession>
<evidence type="ECO:0000259" key="2">
    <source>
        <dbReference type="Pfam" id="PF03816"/>
    </source>
</evidence>
<gene>
    <name evidence="3" type="ORF">IAC43_08355</name>
</gene>
<dbReference type="Proteomes" id="UP000824160">
    <property type="component" value="Unassembled WGS sequence"/>
</dbReference>
<dbReference type="InterPro" id="IPR004474">
    <property type="entry name" value="LytR_CpsA_psr"/>
</dbReference>
<evidence type="ECO:0000313" key="3">
    <source>
        <dbReference type="EMBL" id="HIT95185.1"/>
    </source>
</evidence>
<organism evidence="3 4">
    <name type="scientific">Candidatus Faecivivens stercoripullorum</name>
    <dbReference type="NCBI Taxonomy" id="2840805"/>
    <lineage>
        <taxon>Bacteria</taxon>
        <taxon>Bacillati</taxon>
        <taxon>Bacillota</taxon>
        <taxon>Clostridia</taxon>
        <taxon>Eubacteriales</taxon>
        <taxon>Oscillospiraceae</taxon>
        <taxon>Oscillospiraceae incertae sedis</taxon>
        <taxon>Candidatus Faecivivens</taxon>
    </lineage>
</organism>
<protein>
    <submittedName>
        <fullName evidence="3">LCP family protein</fullName>
    </submittedName>
</protein>
<dbReference type="InterPro" id="IPR050922">
    <property type="entry name" value="LytR/CpsA/Psr_CW_biosynth"/>
</dbReference>
<comment type="caution">
    <text evidence="3">The sequence shown here is derived from an EMBL/GenBank/DDBJ whole genome shotgun (WGS) entry which is preliminary data.</text>
</comment>
<reference evidence="3" key="2">
    <citation type="journal article" date="2021" name="PeerJ">
        <title>Extensive microbial diversity within the chicken gut microbiome revealed by metagenomics and culture.</title>
        <authorList>
            <person name="Gilroy R."/>
            <person name="Ravi A."/>
            <person name="Getino M."/>
            <person name="Pursley I."/>
            <person name="Horton D.L."/>
            <person name="Alikhan N.F."/>
            <person name="Baker D."/>
            <person name="Gharbi K."/>
            <person name="Hall N."/>
            <person name="Watson M."/>
            <person name="Adriaenssens E.M."/>
            <person name="Foster-Nyarko E."/>
            <person name="Jarju S."/>
            <person name="Secka A."/>
            <person name="Antonio M."/>
            <person name="Oren A."/>
            <person name="Chaudhuri R.R."/>
            <person name="La Ragione R."/>
            <person name="Hildebrand F."/>
            <person name="Pallen M.J."/>
        </authorList>
    </citation>
    <scope>NUCLEOTIDE SEQUENCE</scope>
    <source>
        <strain evidence="3">ChiBcec7-5410</strain>
    </source>
</reference>
<evidence type="ECO:0000313" key="4">
    <source>
        <dbReference type="Proteomes" id="UP000824160"/>
    </source>
</evidence>
<proteinExistence type="inferred from homology"/>
<evidence type="ECO:0000256" key="1">
    <source>
        <dbReference type="ARBA" id="ARBA00006068"/>
    </source>
</evidence>
<dbReference type="NCBIfam" id="TIGR00350">
    <property type="entry name" value="lytR_cpsA_psr"/>
    <property type="match status" value="1"/>
</dbReference>
<feature type="domain" description="Cell envelope-related transcriptional attenuator" evidence="2">
    <location>
        <begin position="106"/>
        <end position="248"/>
    </location>
</feature>
<dbReference type="AlphaFoldDB" id="A0A9D1KSH5"/>